<feature type="binding site" description="distal binding residue" evidence="5">
    <location>
        <position position="151"/>
    </location>
    <ligand>
        <name>heme</name>
        <dbReference type="ChEBI" id="CHEBI:30413"/>
    </ligand>
    <ligandPart>
        <name>Fe</name>
        <dbReference type="ChEBI" id="CHEBI:18248"/>
    </ligandPart>
</feature>
<evidence type="ECO:0000313" key="8">
    <source>
        <dbReference type="Proteomes" id="UP000225108"/>
    </source>
</evidence>
<dbReference type="InterPro" id="IPR007138">
    <property type="entry name" value="ABM_dom"/>
</dbReference>
<dbReference type="GO" id="GO:0019825">
    <property type="term" value="F:oxygen binding"/>
    <property type="evidence" value="ECO:0007669"/>
    <property type="project" value="InterPro"/>
</dbReference>
<dbReference type="Gene3D" id="1.10.490.10">
    <property type="entry name" value="Globins"/>
    <property type="match status" value="1"/>
</dbReference>
<dbReference type="Gene3D" id="3.30.70.100">
    <property type="match status" value="1"/>
</dbReference>
<keyword evidence="7" id="KW-0503">Monooxygenase</keyword>
<keyword evidence="1" id="KW-0813">Transport</keyword>
<dbReference type="PROSITE" id="PS51725">
    <property type="entry name" value="ABM"/>
    <property type="match status" value="1"/>
</dbReference>
<evidence type="ECO:0000256" key="1">
    <source>
        <dbReference type="ARBA" id="ARBA00022448"/>
    </source>
</evidence>
<dbReference type="GO" id="GO:0020037">
    <property type="term" value="F:heme binding"/>
    <property type="evidence" value="ECO:0007669"/>
    <property type="project" value="InterPro"/>
</dbReference>
<gene>
    <name evidence="7" type="ORF">CSW57_07010</name>
</gene>
<accession>A0A2G3PQU4</accession>
<protein>
    <submittedName>
        <fullName evidence="7">Antibiotic biosynthesis monooxygenase</fullName>
    </submittedName>
</protein>
<name>A0A2G3PQU4_WILMA</name>
<dbReference type="GO" id="GO:0004497">
    <property type="term" value="F:monooxygenase activity"/>
    <property type="evidence" value="ECO:0007669"/>
    <property type="project" value="UniProtKB-KW"/>
</dbReference>
<dbReference type="InterPro" id="IPR011008">
    <property type="entry name" value="Dimeric_a/b-barrel"/>
</dbReference>
<keyword evidence="2 5" id="KW-0349">Heme</keyword>
<feature type="domain" description="ABM" evidence="6">
    <location>
        <begin position="2"/>
        <end position="94"/>
    </location>
</feature>
<evidence type="ECO:0000256" key="3">
    <source>
        <dbReference type="ARBA" id="ARBA00022723"/>
    </source>
</evidence>
<evidence type="ECO:0000256" key="4">
    <source>
        <dbReference type="ARBA" id="ARBA00023004"/>
    </source>
</evidence>
<dbReference type="InterPro" id="IPR001486">
    <property type="entry name" value="Hemoglobin_trunc"/>
</dbReference>
<dbReference type="CDD" id="cd14775">
    <property type="entry name" value="TrHb2_O-like"/>
    <property type="match status" value="1"/>
</dbReference>
<dbReference type="SUPFAM" id="SSF54909">
    <property type="entry name" value="Dimeric alpha+beta barrel"/>
    <property type="match status" value="1"/>
</dbReference>
<sequence>MILEYIRYRIDESSAAEFEAAYARAADAMVKSEHCIDFELSRAVEKPDHYILRITWDSLDGHLTGFRGSELFRAFFAEIKNYVGAIDEMQHYELTSVTGTGSGADVPPTLFEWAGGAEAFDKLFTRFYELVPQDELLAPLFAGMDAHHAQHVASWVGEVFCGPAEYTARGGGYENMLAHHVGRAITPTQRRRWVDLLLDAADEVGLPGDPEFRSAFVAYLEWGTRIAVENSQPGATPMPHAPVPRWGWGMAPPWQG</sequence>
<dbReference type="Pfam" id="PF01152">
    <property type="entry name" value="Bac_globin"/>
    <property type="match status" value="1"/>
</dbReference>
<evidence type="ECO:0000259" key="6">
    <source>
        <dbReference type="PROSITE" id="PS51725"/>
    </source>
</evidence>
<dbReference type="Proteomes" id="UP000225108">
    <property type="component" value="Unassembled WGS sequence"/>
</dbReference>
<dbReference type="SUPFAM" id="SSF46458">
    <property type="entry name" value="Globin-like"/>
    <property type="match status" value="1"/>
</dbReference>
<organism evidence="7 8">
    <name type="scientific">Williamsia marianensis</name>
    <dbReference type="NCBI Taxonomy" id="85044"/>
    <lineage>
        <taxon>Bacteria</taxon>
        <taxon>Bacillati</taxon>
        <taxon>Actinomycetota</taxon>
        <taxon>Actinomycetes</taxon>
        <taxon>Mycobacteriales</taxon>
        <taxon>Nocardiaceae</taxon>
        <taxon>Williamsia</taxon>
    </lineage>
</organism>
<dbReference type="InterPro" id="IPR009050">
    <property type="entry name" value="Globin-like_sf"/>
</dbReference>
<evidence type="ECO:0000256" key="5">
    <source>
        <dbReference type="PIRSR" id="PIRSR601486-1"/>
    </source>
</evidence>
<dbReference type="GO" id="GO:0046872">
    <property type="term" value="F:metal ion binding"/>
    <property type="evidence" value="ECO:0007669"/>
    <property type="project" value="UniProtKB-KW"/>
</dbReference>
<keyword evidence="7" id="KW-0560">Oxidoreductase</keyword>
<evidence type="ECO:0000256" key="2">
    <source>
        <dbReference type="ARBA" id="ARBA00022617"/>
    </source>
</evidence>
<reference evidence="7 8" key="1">
    <citation type="submission" date="2017-10" db="EMBL/GenBank/DDBJ databases">
        <title>The draft genome sequence of Williamsia sp. BULT 1.1 isolated from the semi-arid grassland soils from South Africa.</title>
        <authorList>
            <person name="Kabwe M.H."/>
            <person name="Govender N."/>
            <person name="Mutseka Lunga P."/>
            <person name="Vikram S."/>
            <person name="Makhalanyane T.P."/>
        </authorList>
    </citation>
    <scope>NUCLEOTIDE SEQUENCE [LARGE SCALE GENOMIC DNA]</scope>
    <source>
        <strain evidence="7 8">BULT 1.1</strain>
    </source>
</reference>
<dbReference type="InterPro" id="IPR012292">
    <property type="entry name" value="Globin/Proto"/>
</dbReference>
<keyword evidence="3 5" id="KW-0479">Metal-binding</keyword>
<dbReference type="AlphaFoldDB" id="A0A2G3PQU4"/>
<proteinExistence type="predicted"/>
<comment type="caution">
    <text evidence="7">The sequence shown here is derived from an EMBL/GenBank/DDBJ whole genome shotgun (WGS) entry which is preliminary data.</text>
</comment>
<dbReference type="EMBL" id="PEBD01000005">
    <property type="protein sequence ID" value="PHV67452.1"/>
    <property type="molecule type" value="Genomic_DNA"/>
</dbReference>
<dbReference type="RefSeq" id="WP_099382151.1">
    <property type="nucleotide sequence ID" value="NZ_PEBD01000005.1"/>
</dbReference>
<evidence type="ECO:0000313" key="7">
    <source>
        <dbReference type="EMBL" id="PHV67452.1"/>
    </source>
</evidence>
<keyword evidence="4 5" id="KW-0408">Iron</keyword>
<dbReference type="Pfam" id="PF03992">
    <property type="entry name" value="ABM"/>
    <property type="match status" value="1"/>
</dbReference>